<dbReference type="RefSeq" id="WP_017051529.1">
    <property type="nucleotide sequence ID" value="NZ_AJYW02000313.1"/>
</dbReference>
<dbReference type="InterPro" id="IPR004358">
    <property type="entry name" value="Sig_transdc_His_kin-like_C"/>
</dbReference>
<dbReference type="FunFam" id="1.10.287.130:FF:000004">
    <property type="entry name" value="Ethylene receptor 1"/>
    <property type="match status" value="1"/>
</dbReference>
<dbReference type="SMART" id="SM00387">
    <property type="entry name" value="HATPase_c"/>
    <property type="match status" value="1"/>
</dbReference>
<feature type="coiled-coil region" evidence="15">
    <location>
        <begin position="172"/>
        <end position="202"/>
    </location>
</feature>
<evidence type="ECO:0000256" key="5">
    <source>
        <dbReference type="ARBA" id="ARBA00022679"/>
    </source>
</evidence>
<dbReference type="PROSITE" id="PS50110">
    <property type="entry name" value="RESPONSE_REGULATORY"/>
    <property type="match status" value="1"/>
</dbReference>
<evidence type="ECO:0000259" key="17">
    <source>
        <dbReference type="PROSITE" id="PS50110"/>
    </source>
</evidence>
<dbReference type="Gene3D" id="3.30.565.10">
    <property type="entry name" value="Histidine kinase-like ATPase, C-terminal domain"/>
    <property type="match status" value="1"/>
</dbReference>
<dbReference type="InterPro" id="IPR005467">
    <property type="entry name" value="His_kinase_dom"/>
</dbReference>
<dbReference type="InterPro" id="IPR001789">
    <property type="entry name" value="Sig_transdc_resp-reg_receiver"/>
</dbReference>
<dbReference type="InterPro" id="IPR036890">
    <property type="entry name" value="HATPase_C_sf"/>
</dbReference>
<feature type="modified residue" description="4-aspartylphosphate" evidence="14">
    <location>
        <position position="504"/>
    </location>
</feature>
<evidence type="ECO:0000256" key="10">
    <source>
        <dbReference type="ARBA" id="ARBA00022840"/>
    </source>
</evidence>
<dbReference type="Gene3D" id="3.40.50.2300">
    <property type="match status" value="1"/>
</dbReference>
<evidence type="ECO:0000256" key="14">
    <source>
        <dbReference type="PROSITE-ProRule" id="PRU00169"/>
    </source>
</evidence>
<dbReference type="SUPFAM" id="SSF47384">
    <property type="entry name" value="Homodimeric domain of signal transducing histidine kinase"/>
    <property type="match status" value="1"/>
</dbReference>
<keyword evidence="12" id="KW-0902">Two-component regulatory system</keyword>
<evidence type="ECO:0000259" key="16">
    <source>
        <dbReference type="PROSITE" id="PS50109"/>
    </source>
</evidence>
<feature type="domain" description="Histidine kinase" evidence="16">
    <location>
        <begin position="216"/>
        <end position="433"/>
    </location>
</feature>
<dbReference type="PANTHER" id="PTHR43047:SF64">
    <property type="entry name" value="HISTIDINE KINASE CONTAINING CHEY-HOMOLOGOUS RECEIVER DOMAIN AND PAS DOMAIN-RELATED"/>
    <property type="match status" value="1"/>
</dbReference>
<dbReference type="GO" id="GO:0016020">
    <property type="term" value="C:membrane"/>
    <property type="evidence" value="ECO:0007669"/>
    <property type="project" value="UniProtKB-SubCell"/>
</dbReference>
<dbReference type="InterPro" id="IPR003594">
    <property type="entry name" value="HATPase_dom"/>
</dbReference>
<keyword evidence="7" id="KW-0547">Nucleotide-binding</keyword>
<evidence type="ECO:0000256" key="6">
    <source>
        <dbReference type="ARBA" id="ARBA00022692"/>
    </source>
</evidence>
<evidence type="ECO:0000256" key="1">
    <source>
        <dbReference type="ARBA" id="ARBA00000085"/>
    </source>
</evidence>
<reference evidence="18 19" key="1">
    <citation type="journal article" date="2012" name="Science">
        <title>Ecological populations of bacteria act as socially cohesive units of antibiotic production and resistance.</title>
        <authorList>
            <person name="Cordero O.X."/>
            <person name="Wildschutte H."/>
            <person name="Kirkup B."/>
            <person name="Proehl S."/>
            <person name="Ngo L."/>
            <person name="Hussain F."/>
            <person name="Le Roux F."/>
            <person name="Mincer T."/>
            <person name="Polz M.F."/>
        </authorList>
    </citation>
    <scope>NUCLEOTIDE SEQUENCE [LARGE SCALE GENOMIC DNA]</scope>
    <source>
        <strain evidence="18 19">FF-238</strain>
    </source>
</reference>
<dbReference type="Gene3D" id="1.10.287.130">
    <property type="match status" value="1"/>
</dbReference>
<dbReference type="Pfam" id="PF02518">
    <property type="entry name" value="HATPase_c"/>
    <property type="match status" value="1"/>
</dbReference>
<accession>A0A1E5CL96</accession>
<comment type="subcellular location">
    <subcellularLocation>
        <location evidence="2">Membrane</location>
    </subcellularLocation>
</comment>
<evidence type="ECO:0000313" key="18">
    <source>
        <dbReference type="EMBL" id="OEE69475.1"/>
    </source>
</evidence>
<evidence type="ECO:0000256" key="9">
    <source>
        <dbReference type="ARBA" id="ARBA00022801"/>
    </source>
</evidence>
<comment type="catalytic activity">
    <reaction evidence="1">
        <text>ATP + protein L-histidine = ADP + protein N-phospho-L-histidine.</text>
        <dbReference type="EC" id="2.7.13.3"/>
    </reaction>
</comment>
<evidence type="ECO:0000256" key="2">
    <source>
        <dbReference type="ARBA" id="ARBA00004370"/>
    </source>
</evidence>
<evidence type="ECO:0000256" key="8">
    <source>
        <dbReference type="ARBA" id="ARBA00022777"/>
    </source>
</evidence>
<dbReference type="EC" id="2.7.13.3" evidence="3"/>
<dbReference type="InterPro" id="IPR011006">
    <property type="entry name" value="CheY-like_superfamily"/>
</dbReference>
<dbReference type="EMBL" id="AJYW02000313">
    <property type="protein sequence ID" value="OEE69475.1"/>
    <property type="molecule type" value="Genomic_DNA"/>
</dbReference>
<dbReference type="Proteomes" id="UP000094165">
    <property type="component" value="Unassembled WGS sequence"/>
</dbReference>
<dbReference type="SMART" id="SM00388">
    <property type="entry name" value="HisKA"/>
    <property type="match status" value="1"/>
</dbReference>
<dbReference type="CDD" id="cd00082">
    <property type="entry name" value="HisKA"/>
    <property type="match status" value="1"/>
</dbReference>
<dbReference type="SMART" id="SM00448">
    <property type="entry name" value="REC"/>
    <property type="match status" value="1"/>
</dbReference>
<dbReference type="Pfam" id="PF00512">
    <property type="entry name" value="HisKA"/>
    <property type="match status" value="1"/>
</dbReference>
<dbReference type="PRINTS" id="PR00344">
    <property type="entry name" value="BCTRLSENSOR"/>
</dbReference>
<keyword evidence="6" id="KW-0812">Transmembrane</keyword>
<dbReference type="FunFam" id="3.30.565.10:FF:000010">
    <property type="entry name" value="Sensor histidine kinase RcsC"/>
    <property type="match status" value="1"/>
</dbReference>
<name>A0A1E5CL96_9VIBR</name>
<dbReference type="GO" id="GO:0005524">
    <property type="term" value="F:ATP binding"/>
    <property type="evidence" value="ECO:0007669"/>
    <property type="project" value="UniProtKB-KW"/>
</dbReference>
<dbReference type="InterPro" id="IPR003661">
    <property type="entry name" value="HisK_dim/P_dom"/>
</dbReference>
<evidence type="ECO:0000256" key="15">
    <source>
        <dbReference type="SAM" id="Coils"/>
    </source>
</evidence>
<organism evidence="18 19">
    <name type="scientific">Vibrio genomosp. F6 str. FF-238</name>
    <dbReference type="NCBI Taxonomy" id="1191298"/>
    <lineage>
        <taxon>Bacteria</taxon>
        <taxon>Pseudomonadati</taxon>
        <taxon>Pseudomonadota</taxon>
        <taxon>Gammaproteobacteria</taxon>
        <taxon>Vibrionales</taxon>
        <taxon>Vibrionaceae</taxon>
        <taxon>Vibrio</taxon>
    </lineage>
</organism>
<gene>
    <name evidence="18" type="ORF">A130_09320</name>
</gene>
<sequence length="577" mass="64758">MDACDKEQLQEVLLELKHSHEREKRLSDENRAILDAISAMSGADNRQQIFLGLQTALSKYIDVEDFIVISRSNDTHAFETLLTTNAAFRNIAWNKDKKFNRVLNGECIILFEPATLDEFISLNCVIREEVKSVLMTGINAEVTQSVLLLIGRRKGQFSLEDKQTLIRFSPLIERAIIDIENKEKLNNLVEARTRALTKAQQDAIKANNAKSEFLAMMSHEIRTPLNSVLGMLDIMKQTQINAQQLEILTQVESSAELLLAIISDILDVSKIESGNFSLNKQWININDTVTFVISQLQNIADKKGLKLSTSNLIDTKKLHWIDSTRLSQILFNIVGNAIKFTPDGFVDISLNINENNQLIIKVIDTGIGIQQKKLPFLFNPFHQADSSITRRFGGTGLGLAITKHLVQLMDGKISVESKLGKGSKFTISIPVLSKCNDESQEDNNTPIESPSLNILVVEDTHTNQMVIKLLLSRLGHTVTIASNGLEAYEYIQKHHQHLDLVFMDISMPVMDGLAATKVIRSQGITIPIIALTAHAMENDKHECFRVGMNDFITKPVRSSDIEEVLHQLTEKLPQDHH</sequence>
<dbReference type="SUPFAM" id="SSF55874">
    <property type="entry name" value="ATPase domain of HSP90 chaperone/DNA topoisomerase II/histidine kinase"/>
    <property type="match status" value="1"/>
</dbReference>
<evidence type="ECO:0000313" key="19">
    <source>
        <dbReference type="Proteomes" id="UP000094165"/>
    </source>
</evidence>
<keyword evidence="19" id="KW-1185">Reference proteome</keyword>
<dbReference type="GO" id="GO:0000155">
    <property type="term" value="F:phosphorelay sensor kinase activity"/>
    <property type="evidence" value="ECO:0007669"/>
    <property type="project" value="InterPro"/>
</dbReference>
<dbReference type="SUPFAM" id="SSF52172">
    <property type="entry name" value="CheY-like"/>
    <property type="match status" value="1"/>
</dbReference>
<dbReference type="PANTHER" id="PTHR43047">
    <property type="entry name" value="TWO-COMPONENT HISTIDINE PROTEIN KINASE"/>
    <property type="match status" value="1"/>
</dbReference>
<dbReference type="GO" id="GO:0016787">
    <property type="term" value="F:hydrolase activity"/>
    <property type="evidence" value="ECO:0007669"/>
    <property type="project" value="UniProtKB-KW"/>
</dbReference>
<keyword evidence="10" id="KW-0067">ATP-binding</keyword>
<evidence type="ECO:0000256" key="12">
    <source>
        <dbReference type="ARBA" id="ARBA00023012"/>
    </source>
</evidence>
<evidence type="ECO:0000256" key="11">
    <source>
        <dbReference type="ARBA" id="ARBA00022989"/>
    </source>
</evidence>
<dbReference type="Pfam" id="PF00072">
    <property type="entry name" value="Response_reg"/>
    <property type="match status" value="1"/>
</dbReference>
<dbReference type="PROSITE" id="PS50109">
    <property type="entry name" value="HIS_KIN"/>
    <property type="match status" value="1"/>
</dbReference>
<dbReference type="InterPro" id="IPR036097">
    <property type="entry name" value="HisK_dim/P_sf"/>
</dbReference>
<evidence type="ECO:0000256" key="3">
    <source>
        <dbReference type="ARBA" id="ARBA00012438"/>
    </source>
</evidence>
<keyword evidence="5" id="KW-0808">Transferase</keyword>
<dbReference type="CDD" id="cd16922">
    <property type="entry name" value="HATPase_EvgS-ArcB-TorS-like"/>
    <property type="match status" value="1"/>
</dbReference>
<evidence type="ECO:0000256" key="13">
    <source>
        <dbReference type="ARBA" id="ARBA00023136"/>
    </source>
</evidence>
<keyword evidence="4 14" id="KW-0597">Phosphoprotein</keyword>
<dbReference type="AlphaFoldDB" id="A0A1E5CL96"/>
<protein>
    <recommendedName>
        <fullName evidence="3">histidine kinase</fullName>
        <ecNumber evidence="3">2.7.13.3</ecNumber>
    </recommendedName>
</protein>
<comment type="caution">
    <text evidence="18">The sequence shown here is derived from an EMBL/GenBank/DDBJ whole genome shotgun (WGS) entry which is preliminary data.</text>
</comment>
<keyword evidence="9" id="KW-0378">Hydrolase</keyword>
<keyword evidence="15" id="KW-0175">Coiled coil</keyword>
<evidence type="ECO:0000256" key="4">
    <source>
        <dbReference type="ARBA" id="ARBA00022553"/>
    </source>
</evidence>
<dbReference type="CDD" id="cd17546">
    <property type="entry name" value="REC_hyHK_CKI1_RcsC-like"/>
    <property type="match status" value="1"/>
</dbReference>
<keyword evidence="11" id="KW-1133">Transmembrane helix</keyword>
<keyword evidence="13" id="KW-0472">Membrane</keyword>
<evidence type="ECO:0000256" key="7">
    <source>
        <dbReference type="ARBA" id="ARBA00022741"/>
    </source>
</evidence>
<feature type="domain" description="Response regulatory" evidence="17">
    <location>
        <begin position="453"/>
        <end position="569"/>
    </location>
</feature>
<proteinExistence type="predicted"/>
<keyword evidence="8 18" id="KW-0418">Kinase</keyword>